<dbReference type="InterPro" id="IPR008158">
    <property type="entry name" value="Translocase_Sec61-g"/>
</dbReference>
<dbReference type="GO" id="GO:0006886">
    <property type="term" value="P:intracellular protein transport"/>
    <property type="evidence" value="ECO:0007669"/>
    <property type="project" value="InterPro"/>
</dbReference>
<name>A0ABN7RT51_OIKDI</name>
<organism evidence="1 2">
    <name type="scientific">Oikopleura dioica</name>
    <name type="common">Tunicate</name>
    <dbReference type="NCBI Taxonomy" id="34765"/>
    <lineage>
        <taxon>Eukaryota</taxon>
        <taxon>Metazoa</taxon>
        <taxon>Chordata</taxon>
        <taxon>Tunicata</taxon>
        <taxon>Appendicularia</taxon>
        <taxon>Copelata</taxon>
        <taxon>Oikopleuridae</taxon>
        <taxon>Oikopleura</taxon>
    </lineage>
</organism>
<dbReference type="InterPro" id="IPR023391">
    <property type="entry name" value="Prot_translocase_SecE_dom_sf"/>
</dbReference>
<dbReference type="PANTHER" id="PTHR12309">
    <property type="entry name" value="SEC61 GAMMA SUBUNIT"/>
    <property type="match status" value="1"/>
</dbReference>
<protein>
    <submittedName>
        <fullName evidence="1">Oidioi.mRNA.OKI2018_I69.PAR.g10228.t1.cds</fullName>
    </submittedName>
</protein>
<gene>
    <name evidence="1" type="ORF">OKIOD_LOCUS1786</name>
</gene>
<dbReference type="NCBIfam" id="TIGR00327">
    <property type="entry name" value="secE_euk_arch"/>
    <property type="match status" value="1"/>
</dbReference>
<proteinExistence type="inferred from homology"/>
<evidence type="ECO:0000313" key="1">
    <source>
        <dbReference type="EMBL" id="CAG5082885.1"/>
    </source>
</evidence>
<dbReference type="PROSITE" id="PS01067">
    <property type="entry name" value="SECE_SEC61G"/>
    <property type="match status" value="1"/>
</dbReference>
<dbReference type="GO" id="GO:0006605">
    <property type="term" value="P:protein targeting"/>
    <property type="evidence" value="ECO:0007669"/>
    <property type="project" value="InterPro"/>
</dbReference>
<dbReference type="EMBL" id="OU015568">
    <property type="protein sequence ID" value="CAG5082885.1"/>
    <property type="molecule type" value="Genomic_DNA"/>
</dbReference>
<sequence>MDMMEQVIDPAKVYMKDAMRFVRRSTKPDKKEFQKIAFATAIGFLIMGFIGYFVKLIHIPINNIIVG</sequence>
<dbReference type="HAMAP" id="MF_00422">
    <property type="entry name" value="SecE"/>
    <property type="match status" value="1"/>
</dbReference>
<dbReference type="GO" id="GO:0008320">
    <property type="term" value="F:protein transmembrane transporter activity"/>
    <property type="evidence" value="ECO:0007669"/>
    <property type="project" value="InterPro"/>
</dbReference>
<dbReference type="Proteomes" id="UP001158576">
    <property type="component" value="Chromosome PAR"/>
</dbReference>
<dbReference type="SUPFAM" id="SSF103456">
    <property type="entry name" value="Preprotein translocase SecE subunit"/>
    <property type="match status" value="1"/>
</dbReference>
<dbReference type="InterPro" id="IPR001901">
    <property type="entry name" value="Translocase_SecE/Sec61-g"/>
</dbReference>
<dbReference type="Gene3D" id="1.20.5.820">
    <property type="entry name" value="Preprotein translocase SecE subunit"/>
    <property type="match status" value="1"/>
</dbReference>
<keyword evidence="2" id="KW-1185">Reference proteome</keyword>
<dbReference type="Pfam" id="PF00584">
    <property type="entry name" value="SecE"/>
    <property type="match status" value="1"/>
</dbReference>
<dbReference type="GO" id="GO:0005789">
    <property type="term" value="C:endoplasmic reticulum membrane"/>
    <property type="evidence" value="ECO:0007669"/>
    <property type="project" value="UniProtKB-SubCell"/>
</dbReference>
<reference evidence="1 2" key="1">
    <citation type="submission" date="2021-04" db="EMBL/GenBank/DDBJ databases">
        <authorList>
            <person name="Bliznina A."/>
        </authorList>
    </citation>
    <scope>NUCLEOTIDE SEQUENCE [LARGE SCALE GENOMIC DNA]</scope>
</reference>
<accession>A0ABN7RT51</accession>
<evidence type="ECO:0000313" key="2">
    <source>
        <dbReference type="Proteomes" id="UP001158576"/>
    </source>
</evidence>